<dbReference type="Proteomes" id="UP000696485">
    <property type="component" value="Unassembled WGS sequence"/>
</dbReference>
<dbReference type="Gene3D" id="3.40.50.12780">
    <property type="entry name" value="N-terminal domain of ligase-like"/>
    <property type="match status" value="1"/>
</dbReference>
<keyword evidence="5" id="KW-1185">Reference proteome</keyword>
<protein>
    <recommendedName>
        <fullName evidence="3">AMP-dependent synthetase/ligase domain-containing protein</fullName>
    </recommendedName>
</protein>
<name>A0A9P5SPT2_9FUNG</name>
<accession>A0A9P5SPT2</accession>
<comment type="caution">
    <text evidence="4">The sequence shown here is derived from an EMBL/GenBank/DDBJ whole genome shotgun (WGS) entry which is preliminary data.</text>
</comment>
<evidence type="ECO:0000313" key="5">
    <source>
        <dbReference type="Proteomes" id="UP000696485"/>
    </source>
</evidence>
<dbReference type="PANTHER" id="PTHR43272:SF33">
    <property type="entry name" value="AMP-BINDING DOMAIN-CONTAINING PROTEIN-RELATED"/>
    <property type="match status" value="1"/>
</dbReference>
<dbReference type="Pfam" id="PF00501">
    <property type="entry name" value="AMP-binding"/>
    <property type="match status" value="1"/>
</dbReference>
<dbReference type="InterPro" id="IPR042099">
    <property type="entry name" value="ANL_N_sf"/>
</dbReference>
<sequence length="687" mass="75074">MTFDPNHQAVELPNTRREGQTGIYRRKGHEDALVAVPPSRPHIKTIYDAFQNGLKTSPNGPCMGTRVYNHITNTFGGYEWQTYTEVSDRITRFGSGLTKVHQQTLGLPDVTQRWGLGIWSINRAEWTIAAEACSAYNLVSIGLYDTLGPEAVVYGINHSECPAVVTSVDHIASLLNDSDKMPGLRVIISMDSLDEPAKNIPGSVATGAVLRTYAKDKGVALYDWAEIEALGTQYGRKHTPASPSDIYTICYTSGTTGLPKGAILTHANMTSVLASADVTMPMFTNDTVISFLPLPHVFGRVMEHFMFATGARIGYSTGDQLLLLEDIAHLKPTVFPAVPRLLNRVYAKVHAATAEAPGLTGALARRGLATKLANLKEGKGVHHALWDRLLFSKVKQAIGGNVRLILTASAPISAEILGFIRVAFCCEVVEAYGQTEGSGAATNTVIGETQAGHVGPPNACSEIKLVDVPELNYFASDKPHPRGEICVRGPGIFPGYLKDEKKTRETVDDEGWLHSGDVGIMQPNGTLVVIDRIKNVFKLAQGEYIAAEKVENCILSRMPVIQQLMIHGDSTEVCLVAIVVPDPETFVAFVNKLLPSVNLTQSNLKLYRELCSHPKIRHAFLQEIAKAGRSAGLMGFEIPKNLLIESEAFTVENGKLTPTFKAKRHPIVQEYRERLTQLYKEIQTAKL</sequence>
<feature type="domain" description="AMP-dependent synthetase/ligase" evidence="3">
    <location>
        <begin position="75"/>
        <end position="497"/>
    </location>
</feature>
<reference evidence="4" key="1">
    <citation type="journal article" date="2020" name="Fungal Divers.">
        <title>Resolving the Mortierellaceae phylogeny through synthesis of multi-gene phylogenetics and phylogenomics.</title>
        <authorList>
            <person name="Vandepol N."/>
            <person name="Liber J."/>
            <person name="Desiro A."/>
            <person name="Na H."/>
            <person name="Kennedy M."/>
            <person name="Barry K."/>
            <person name="Grigoriev I.V."/>
            <person name="Miller A.N."/>
            <person name="O'Donnell K."/>
            <person name="Stajich J.E."/>
            <person name="Bonito G."/>
        </authorList>
    </citation>
    <scope>NUCLEOTIDE SEQUENCE</scope>
    <source>
        <strain evidence="4">NVP1</strain>
    </source>
</reference>
<evidence type="ECO:0000256" key="1">
    <source>
        <dbReference type="ARBA" id="ARBA00022741"/>
    </source>
</evidence>
<dbReference type="EMBL" id="JAAAUY010000133">
    <property type="protein sequence ID" value="KAF9334718.1"/>
    <property type="molecule type" value="Genomic_DNA"/>
</dbReference>
<keyword evidence="1" id="KW-0547">Nucleotide-binding</keyword>
<dbReference type="PROSITE" id="PS00455">
    <property type="entry name" value="AMP_BINDING"/>
    <property type="match status" value="1"/>
</dbReference>
<dbReference type="InterPro" id="IPR000873">
    <property type="entry name" value="AMP-dep_synth/lig_dom"/>
</dbReference>
<evidence type="ECO:0000256" key="2">
    <source>
        <dbReference type="ARBA" id="ARBA00022840"/>
    </source>
</evidence>
<dbReference type="SUPFAM" id="SSF56801">
    <property type="entry name" value="Acetyl-CoA synthetase-like"/>
    <property type="match status" value="1"/>
</dbReference>
<dbReference type="AlphaFoldDB" id="A0A9P5SPT2"/>
<dbReference type="GO" id="GO:0004467">
    <property type="term" value="F:long-chain fatty acid-CoA ligase activity"/>
    <property type="evidence" value="ECO:0007669"/>
    <property type="project" value="TreeGrafter"/>
</dbReference>
<dbReference type="PANTHER" id="PTHR43272">
    <property type="entry name" value="LONG-CHAIN-FATTY-ACID--COA LIGASE"/>
    <property type="match status" value="1"/>
</dbReference>
<evidence type="ECO:0000259" key="3">
    <source>
        <dbReference type="Pfam" id="PF00501"/>
    </source>
</evidence>
<dbReference type="GO" id="GO:0016020">
    <property type="term" value="C:membrane"/>
    <property type="evidence" value="ECO:0007669"/>
    <property type="project" value="TreeGrafter"/>
</dbReference>
<proteinExistence type="predicted"/>
<organism evidence="4 5">
    <name type="scientific">Podila minutissima</name>
    <dbReference type="NCBI Taxonomy" id="64525"/>
    <lineage>
        <taxon>Eukaryota</taxon>
        <taxon>Fungi</taxon>
        <taxon>Fungi incertae sedis</taxon>
        <taxon>Mucoromycota</taxon>
        <taxon>Mortierellomycotina</taxon>
        <taxon>Mortierellomycetes</taxon>
        <taxon>Mortierellales</taxon>
        <taxon>Mortierellaceae</taxon>
        <taxon>Podila</taxon>
    </lineage>
</organism>
<dbReference type="InterPro" id="IPR020845">
    <property type="entry name" value="AMP-binding_CS"/>
</dbReference>
<evidence type="ECO:0000313" key="4">
    <source>
        <dbReference type="EMBL" id="KAF9334718.1"/>
    </source>
</evidence>
<dbReference type="GO" id="GO:0005783">
    <property type="term" value="C:endoplasmic reticulum"/>
    <property type="evidence" value="ECO:0007669"/>
    <property type="project" value="TreeGrafter"/>
</dbReference>
<dbReference type="GO" id="GO:0005524">
    <property type="term" value="F:ATP binding"/>
    <property type="evidence" value="ECO:0007669"/>
    <property type="project" value="UniProtKB-KW"/>
</dbReference>
<keyword evidence="2" id="KW-0067">ATP-binding</keyword>
<gene>
    <name evidence="4" type="ORF">BG006_001639</name>
</gene>